<organism evidence="2 3">
    <name type="scientific">Gilvimarinus gilvus</name>
    <dbReference type="NCBI Taxonomy" id="3058038"/>
    <lineage>
        <taxon>Bacteria</taxon>
        <taxon>Pseudomonadati</taxon>
        <taxon>Pseudomonadota</taxon>
        <taxon>Gammaproteobacteria</taxon>
        <taxon>Cellvibrionales</taxon>
        <taxon>Cellvibrionaceae</taxon>
        <taxon>Gilvimarinus</taxon>
    </lineage>
</organism>
<keyword evidence="3" id="KW-1185">Reference proteome</keyword>
<feature type="domain" description="PilZ" evidence="1">
    <location>
        <begin position="13"/>
        <end position="104"/>
    </location>
</feature>
<dbReference type="Gene3D" id="2.40.10.220">
    <property type="entry name" value="predicted glycosyltransferase like domains"/>
    <property type="match status" value="1"/>
</dbReference>
<comment type="caution">
    <text evidence="2">The sequence shown here is derived from an EMBL/GenBank/DDBJ whole genome shotgun (WGS) entry which is preliminary data.</text>
</comment>
<name>A0ABU4RZW8_9GAMM</name>
<dbReference type="InterPro" id="IPR009875">
    <property type="entry name" value="PilZ_domain"/>
</dbReference>
<reference evidence="2 3" key="1">
    <citation type="submission" date="2023-11" db="EMBL/GenBank/DDBJ databases">
        <title>Gilvimarinus fulvus sp. nov., isolated from the surface of Kelp.</title>
        <authorList>
            <person name="Sun Y.Y."/>
            <person name="Gong Y."/>
            <person name="Du Z.J."/>
        </authorList>
    </citation>
    <scope>NUCLEOTIDE SEQUENCE [LARGE SCALE GENOMIC DNA]</scope>
    <source>
        <strain evidence="2 3">SDUM040013</strain>
    </source>
</reference>
<accession>A0ABU4RZW8</accession>
<proteinExistence type="predicted"/>
<protein>
    <submittedName>
        <fullName evidence="2">PilZ domain-containing protein</fullName>
    </submittedName>
</protein>
<gene>
    <name evidence="2" type="ORF">SCD92_07265</name>
</gene>
<dbReference type="EMBL" id="JAXAFO010000009">
    <property type="protein sequence ID" value="MDX6849153.1"/>
    <property type="molecule type" value="Genomic_DNA"/>
</dbReference>
<dbReference type="Pfam" id="PF07238">
    <property type="entry name" value="PilZ"/>
    <property type="match status" value="1"/>
</dbReference>
<dbReference type="Proteomes" id="UP001273505">
    <property type="component" value="Unassembled WGS sequence"/>
</dbReference>
<evidence type="ECO:0000313" key="3">
    <source>
        <dbReference type="Proteomes" id="UP001273505"/>
    </source>
</evidence>
<dbReference type="RefSeq" id="WP_302722764.1">
    <property type="nucleotide sequence ID" value="NZ_JAULRU010000569.1"/>
</dbReference>
<evidence type="ECO:0000259" key="1">
    <source>
        <dbReference type="Pfam" id="PF07238"/>
    </source>
</evidence>
<sequence length="116" mass="12498">MQALGGARNGILSLTIKDKAVLYAAYMPFVQNGGLFIPTGKPYKLGDEVFMLLNLMDEPEKIPVAGKVVWLTPKGAQGNRAAGIGVQFTDEDNTAVTKIENYLAGSLESDRPTHTM</sequence>
<evidence type="ECO:0000313" key="2">
    <source>
        <dbReference type="EMBL" id="MDX6849153.1"/>
    </source>
</evidence>